<evidence type="ECO:0000313" key="1">
    <source>
        <dbReference type="EMBL" id="AAW25826.1"/>
    </source>
</evidence>
<protein>
    <submittedName>
        <fullName evidence="1">SJCHGC04055 protein</fullName>
    </submittedName>
</protein>
<reference evidence="1" key="2">
    <citation type="journal article" date="2006" name="PLoS Pathog.">
        <title>New perspectives on host-parasite interplay by comparative transcriptomic and proteomic analyses of Schistosoma japonicum.</title>
        <authorList>
            <person name="Liu F."/>
            <person name="Lu J."/>
            <person name="Hu W."/>
            <person name="Wang S.Y."/>
            <person name="Cui S.J."/>
            <person name="Chi M."/>
            <person name="Yan Q."/>
            <person name="Wang X.R."/>
            <person name="Song H.D."/>
            <person name="Xu X.N."/>
            <person name="Wang J.J."/>
            <person name="Zhang X.L."/>
            <person name="Zhang X."/>
            <person name="Wang Z.Q."/>
            <person name="Xue C.L."/>
            <person name="Brindley P.J."/>
            <person name="McManus D.P."/>
            <person name="Yang P.Y."/>
            <person name="Feng Z."/>
            <person name="Chen Z."/>
            <person name="Han Z.G."/>
        </authorList>
    </citation>
    <scope>NUCLEOTIDE SEQUENCE</scope>
</reference>
<dbReference type="AlphaFoldDB" id="Q5DED0"/>
<sequence length="152" mass="17511">MPDISEYRLGSACRIKNSDHLLEKVDPKFSTANSSDVETSNSEKYMALYQEVEHVTTDKASVSNDCSYNNFSDMDKFTCCCHESGNELLTLNNSNSTSWLRRLFTSSLFNMDMTIQYLFKSDDVAVQMYLGKYDLPMNLFFILDPHICFDRL</sequence>
<accession>Q5DED0</accession>
<proteinExistence type="evidence at transcript level"/>
<dbReference type="EMBL" id="AY814094">
    <property type="protein sequence ID" value="AAW25826.1"/>
    <property type="molecule type" value="mRNA"/>
</dbReference>
<name>Q5DED0_SCHJA</name>
<reference evidence="1" key="1">
    <citation type="submission" date="2004-11" db="EMBL/GenBank/DDBJ databases">
        <title>The full-length cDNA sequences of Schistosoma japonicum genes.</title>
        <authorList>
            <person name="Han Z."/>
        </authorList>
    </citation>
    <scope>NUCLEOTIDE SEQUENCE</scope>
</reference>
<organism evidence="1">
    <name type="scientific">Schistosoma japonicum</name>
    <name type="common">Blood fluke</name>
    <dbReference type="NCBI Taxonomy" id="6182"/>
    <lineage>
        <taxon>Eukaryota</taxon>
        <taxon>Metazoa</taxon>
        <taxon>Spiralia</taxon>
        <taxon>Lophotrochozoa</taxon>
        <taxon>Platyhelminthes</taxon>
        <taxon>Trematoda</taxon>
        <taxon>Digenea</taxon>
        <taxon>Strigeidida</taxon>
        <taxon>Schistosomatoidea</taxon>
        <taxon>Schistosomatidae</taxon>
        <taxon>Schistosoma</taxon>
    </lineage>
</organism>